<dbReference type="RefSeq" id="WP_046453535.1">
    <property type="nucleotide sequence ID" value="NZ_CP011311.1"/>
</dbReference>
<dbReference type="AlphaFoldDB" id="A0A0F6TCA3"/>
<dbReference type="PATRIC" id="fig|161896.4.peg.1903"/>
<name>A0A0F6TCA3_9CORY</name>
<keyword evidence="3" id="KW-1185">Reference proteome</keyword>
<feature type="region of interest" description="Disordered" evidence="1">
    <location>
        <begin position="253"/>
        <end position="289"/>
    </location>
</feature>
<reference evidence="2 3" key="1">
    <citation type="journal article" date="2015" name="Genome Announc.">
        <title>Complete Genome Sequence of Corynebacterium camporealensis DSM 44610, Isolated from the Milk of a Manchega Sheep with Subclinical Mastitis.</title>
        <authorList>
            <person name="Ruckert C."/>
            <person name="Albersmeier A."/>
            <person name="Winkler A."/>
            <person name="Tauch A."/>
        </authorList>
    </citation>
    <scope>NUCLEOTIDE SEQUENCE [LARGE SCALE GENOMIC DNA]</scope>
    <source>
        <strain evidence="2 3">DSM 44610</strain>
    </source>
</reference>
<feature type="compositionally biased region" description="Acidic residues" evidence="1">
    <location>
        <begin position="187"/>
        <end position="213"/>
    </location>
</feature>
<evidence type="ECO:0000313" key="3">
    <source>
        <dbReference type="Proteomes" id="UP000033566"/>
    </source>
</evidence>
<feature type="compositionally biased region" description="Basic and acidic residues" evidence="1">
    <location>
        <begin position="9"/>
        <end position="18"/>
    </location>
</feature>
<evidence type="ECO:0000256" key="1">
    <source>
        <dbReference type="SAM" id="MobiDB-lite"/>
    </source>
</evidence>
<dbReference type="HOGENOM" id="CLU_089904_0_0_11"/>
<dbReference type="Proteomes" id="UP000033566">
    <property type="component" value="Chromosome"/>
</dbReference>
<evidence type="ECO:0000313" key="2">
    <source>
        <dbReference type="EMBL" id="AKE39886.1"/>
    </source>
</evidence>
<dbReference type="OrthoDB" id="4426972at2"/>
<feature type="compositionally biased region" description="Low complexity" evidence="1">
    <location>
        <begin position="47"/>
        <end position="79"/>
    </location>
</feature>
<gene>
    <name evidence="2" type="ORF">UL81_09755</name>
</gene>
<proteinExistence type="predicted"/>
<dbReference type="KEGG" id="ccj:UL81_09755"/>
<accession>A0A0F6TCA3</accession>
<feature type="region of interest" description="Disordered" evidence="1">
    <location>
        <begin position="1"/>
        <end position="240"/>
    </location>
</feature>
<protein>
    <submittedName>
        <fullName evidence="2">Uncharacterized protein</fullName>
    </submittedName>
</protein>
<organism evidence="2 3">
    <name type="scientific">Corynebacterium camporealensis</name>
    <dbReference type="NCBI Taxonomy" id="161896"/>
    <lineage>
        <taxon>Bacteria</taxon>
        <taxon>Bacillati</taxon>
        <taxon>Actinomycetota</taxon>
        <taxon>Actinomycetes</taxon>
        <taxon>Mycobacteriales</taxon>
        <taxon>Corynebacteriaceae</taxon>
        <taxon>Corynebacterium</taxon>
    </lineage>
</organism>
<sequence length="289" mass="29664">MSENNNPKLGHEVEDIDRNSTPFLASVDGEGNAASADVKADAKDSSESSAAAGSAAAAAAGAAAAGTAASANAEAGAGDETSSDYEPKTSVVGEASEEHVGAAPTQPDLQGDLDAESGGNYEPKNAVVGEASEEHVGTAPTQPDLEADLDAQTADETASDYEPKTSMVGEASEEHIAEAPEQPDLQVEAEGEVPESTDDINLDPELSSDDAEVKDDSNDTNDTVEQLKEKAAEAGGAVSDAFNRAKDFVGEKIEDAQSDDSSKGGFFDKVKGAVKDARETIEERTKKND</sequence>
<dbReference type="EMBL" id="CP011311">
    <property type="protein sequence ID" value="AKE39886.1"/>
    <property type="molecule type" value="Genomic_DNA"/>
</dbReference>